<dbReference type="Proteomes" id="UP000054558">
    <property type="component" value="Unassembled WGS sequence"/>
</dbReference>
<dbReference type="STRING" id="105231.A0A1Y1IMF6"/>
<proteinExistence type="predicted"/>
<dbReference type="PANTHER" id="PTHR45831:SF5">
    <property type="entry name" value="STI1 DOMAIN-CONTAINING PROTEIN"/>
    <property type="match status" value="1"/>
</dbReference>
<name>A0A1Y1IMF6_KLENI</name>
<feature type="repeat" description="TPR" evidence="3">
    <location>
        <begin position="40"/>
        <end position="73"/>
    </location>
</feature>
<keyword evidence="6" id="KW-1185">Reference proteome</keyword>
<dbReference type="PANTHER" id="PTHR45831">
    <property type="entry name" value="LD24721P"/>
    <property type="match status" value="1"/>
</dbReference>
<dbReference type="EMBL" id="DF237812">
    <property type="protein sequence ID" value="GAQ91823.1"/>
    <property type="molecule type" value="Genomic_DNA"/>
</dbReference>
<feature type="region of interest" description="Disordered" evidence="4">
    <location>
        <begin position="91"/>
        <end position="118"/>
    </location>
</feature>
<sequence length="868" mass="96506">MEPSNASLHTSRAGAHLMLGDLTAAIMDANKAIEIDPSMSLAYLRKGMAYFSLEDCQTAKATFEDALKLQVNHPQYETWIRKCELKLTGPAISTTGGSGASGSGQLSRNRRSSDDEAWSAEIEQAVEGVTAHAFTELDEQGVLHQEIWEHPQARIKNLGIPKYGTQPSLLLHKLPERGERGISKANELKATCDGLQSGVGPLGRTVLGLGPSGVGKTRTLHELLCELYGFYGSLSAAGEPGSRVFEAALMRFHEQFGPDFDQAARHPNPDLLASFRGQRSKDAIKFLVRILLAYALGLLAFLKRFGEAATPKKYLLFQLIGAGKQADWVLQIWELLLPLSYESVVSKLRVITDELLERTGQVYFPAAVDEAQVGLRTPGWFEGTTEGTGRPLLSALIRQLGDSVFEGYMFPFTGTGFAIASTTVLETGLAKQGRHVIFHDYGAFTGESAKAFAKEYLGRMPSGVEELWGKLVAGRYRFTVQLVNYMLEEPNMRLERAFQELRSEHTNLAGEPTSKTLMGKLRLLKANLVNADPKKYNHFTMQLRELLTDRYLLGSGTVLALQDVDLIELGFCFLRTLGNRQTMQNLWAILQEPLPAIVAREFLESEGLWNVEQAARGLMLSLPSEPSVLGLAWEWFIPLAQRAFLNQANFSSHPLIKKISNPPSCFRRKSRIVSLPGKRTSSIGIGDNYLVRHADEDYGLIEFACDPGGLTFLFPEIWAGPDLANFAYFGPELWFVMLQSRLRNELRNKMQALNTVRLRTMWGGRADKEEKREALVKALQNRNVKGILRMIVLYPGETSLNCYVETELRTSGRLEKSHAFEEVQIVIDATNAHEYFRAEDLSFVDCLKNRPALGASMVGGLEQDAMES</sequence>
<keyword evidence="1" id="KW-0677">Repeat</keyword>
<dbReference type="InterPro" id="IPR047150">
    <property type="entry name" value="SGT"/>
</dbReference>
<protein>
    <submittedName>
        <fullName evidence="5">Suppressor of G2 allele of SKP1</fullName>
    </submittedName>
</protein>
<dbReference type="AlphaFoldDB" id="A0A1Y1IMF6"/>
<evidence type="ECO:0000313" key="5">
    <source>
        <dbReference type="EMBL" id="GAQ91823.1"/>
    </source>
</evidence>
<dbReference type="PROSITE" id="PS50005">
    <property type="entry name" value="TPR"/>
    <property type="match status" value="2"/>
</dbReference>
<dbReference type="SMART" id="SM00028">
    <property type="entry name" value="TPR"/>
    <property type="match status" value="2"/>
</dbReference>
<dbReference type="InterPro" id="IPR011990">
    <property type="entry name" value="TPR-like_helical_dom_sf"/>
</dbReference>
<dbReference type="SUPFAM" id="SSF48452">
    <property type="entry name" value="TPR-like"/>
    <property type="match status" value="1"/>
</dbReference>
<evidence type="ECO:0000256" key="4">
    <source>
        <dbReference type="SAM" id="MobiDB-lite"/>
    </source>
</evidence>
<reference evidence="5 6" key="1">
    <citation type="journal article" date="2014" name="Nat. Commun.">
        <title>Klebsormidium flaccidum genome reveals primary factors for plant terrestrial adaptation.</title>
        <authorList>
            <person name="Hori K."/>
            <person name="Maruyama F."/>
            <person name="Fujisawa T."/>
            <person name="Togashi T."/>
            <person name="Yamamoto N."/>
            <person name="Seo M."/>
            <person name="Sato S."/>
            <person name="Yamada T."/>
            <person name="Mori H."/>
            <person name="Tajima N."/>
            <person name="Moriyama T."/>
            <person name="Ikeuchi M."/>
            <person name="Watanabe M."/>
            <person name="Wada H."/>
            <person name="Kobayashi K."/>
            <person name="Saito M."/>
            <person name="Masuda T."/>
            <person name="Sasaki-Sekimoto Y."/>
            <person name="Mashiguchi K."/>
            <person name="Awai K."/>
            <person name="Shimojima M."/>
            <person name="Masuda S."/>
            <person name="Iwai M."/>
            <person name="Nobusawa T."/>
            <person name="Narise T."/>
            <person name="Kondo S."/>
            <person name="Saito H."/>
            <person name="Sato R."/>
            <person name="Murakawa M."/>
            <person name="Ihara Y."/>
            <person name="Oshima-Yamada Y."/>
            <person name="Ohtaka K."/>
            <person name="Satoh M."/>
            <person name="Sonobe K."/>
            <person name="Ishii M."/>
            <person name="Ohtani R."/>
            <person name="Kanamori-Sato M."/>
            <person name="Honoki R."/>
            <person name="Miyazaki D."/>
            <person name="Mochizuki H."/>
            <person name="Umetsu J."/>
            <person name="Higashi K."/>
            <person name="Shibata D."/>
            <person name="Kamiya Y."/>
            <person name="Sato N."/>
            <person name="Nakamura Y."/>
            <person name="Tabata S."/>
            <person name="Ida S."/>
            <person name="Kurokawa K."/>
            <person name="Ohta H."/>
        </authorList>
    </citation>
    <scope>NUCLEOTIDE SEQUENCE [LARGE SCALE GENOMIC DNA]</scope>
    <source>
        <strain evidence="5 6">NIES-2285</strain>
    </source>
</reference>
<keyword evidence="2 3" id="KW-0802">TPR repeat</keyword>
<dbReference type="OrthoDB" id="2393824at2759"/>
<gene>
    <name evidence="5" type="ORF">KFL_008630010</name>
</gene>
<feature type="repeat" description="TPR" evidence="3">
    <location>
        <begin position="6"/>
        <end position="39"/>
    </location>
</feature>
<evidence type="ECO:0000256" key="3">
    <source>
        <dbReference type="PROSITE-ProRule" id="PRU00339"/>
    </source>
</evidence>
<dbReference type="Gene3D" id="1.25.40.10">
    <property type="entry name" value="Tetratricopeptide repeat domain"/>
    <property type="match status" value="1"/>
</dbReference>
<organism evidence="5 6">
    <name type="scientific">Klebsormidium nitens</name>
    <name type="common">Green alga</name>
    <name type="synonym">Ulothrix nitens</name>
    <dbReference type="NCBI Taxonomy" id="105231"/>
    <lineage>
        <taxon>Eukaryota</taxon>
        <taxon>Viridiplantae</taxon>
        <taxon>Streptophyta</taxon>
        <taxon>Klebsormidiophyceae</taxon>
        <taxon>Klebsormidiales</taxon>
        <taxon>Klebsormidiaceae</taxon>
        <taxon>Klebsormidium</taxon>
    </lineage>
</organism>
<accession>A0A1Y1IMF6</accession>
<dbReference type="InterPro" id="IPR019734">
    <property type="entry name" value="TPR_rpt"/>
</dbReference>
<evidence type="ECO:0000313" key="6">
    <source>
        <dbReference type="Proteomes" id="UP000054558"/>
    </source>
</evidence>
<dbReference type="Pfam" id="PF13181">
    <property type="entry name" value="TPR_8"/>
    <property type="match status" value="1"/>
</dbReference>
<evidence type="ECO:0000256" key="2">
    <source>
        <dbReference type="ARBA" id="ARBA00022803"/>
    </source>
</evidence>
<evidence type="ECO:0000256" key="1">
    <source>
        <dbReference type="ARBA" id="ARBA00022737"/>
    </source>
</evidence>